<protein>
    <submittedName>
        <fullName evidence="2">Uncharacterized protein</fullName>
    </submittedName>
</protein>
<keyword evidence="1" id="KW-1133">Transmembrane helix</keyword>
<dbReference type="KEGG" id="nbr:O3I_023730"/>
<organism evidence="2 3">
    <name type="scientific">Nocardia brasiliensis (strain ATCC 700358 / HUJEG-1)</name>
    <dbReference type="NCBI Taxonomy" id="1133849"/>
    <lineage>
        <taxon>Bacteria</taxon>
        <taxon>Bacillati</taxon>
        <taxon>Actinomycetota</taxon>
        <taxon>Actinomycetes</taxon>
        <taxon>Mycobacteriales</taxon>
        <taxon>Nocardiaceae</taxon>
        <taxon>Nocardia</taxon>
    </lineage>
</organism>
<accession>K0F597</accession>
<sequence>MVSVDRHTPITLFRPRKTLSLFDLAFLLAYLALLVAGTLLYAVLRLSARRSTPMIPPPTWPYVLTHEAPSGPLGIWEAHIAMRQHGDCDIDECAMKRAAFTVLIDAENPASTRRRRNKGRRAG</sequence>
<keyword evidence="1" id="KW-0472">Membrane</keyword>
<dbReference type="EMBL" id="CP003876">
    <property type="protein sequence ID" value="AFU02701.1"/>
    <property type="molecule type" value="Genomic_DNA"/>
</dbReference>
<evidence type="ECO:0000313" key="2">
    <source>
        <dbReference type="EMBL" id="AFU02701.1"/>
    </source>
</evidence>
<dbReference type="STRING" id="1133849.O3I_023730"/>
<dbReference type="Proteomes" id="UP000006304">
    <property type="component" value="Chromosome"/>
</dbReference>
<keyword evidence="1" id="KW-0812">Transmembrane</keyword>
<proteinExistence type="predicted"/>
<evidence type="ECO:0000256" key="1">
    <source>
        <dbReference type="SAM" id="Phobius"/>
    </source>
</evidence>
<dbReference type="AlphaFoldDB" id="K0F597"/>
<evidence type="ECO:0000313" key="3">
    <source>
        <dbReference type="Proteomes" id="UP000006304"/>
    </source>
</evidence>
<keyword evidence="3" id="KW-1185">Reference proteome</keyword>
<gene>
    <name evidence="2" type="ORF">O3I_023730</name>
</gene>
<reference evidence="2 3" key="1">
    <citation type="journal article" date="2012" name="J. Bacteriol.">
        <title>Complete genome sequence of Nocardia brasiliensis HUJEG-1.</title>
        <authorList>
            <person name="Vera-Cabrera L."/>
            <person name="Ortiz-Lopez R."/>
            <person name="Elizondo-Gonzalez R."/>
            <person name="Perez-Maya A.A."/>
            <person name="Ocampo-Candiani J."/>
        </authorList>
    </citation>
    <scope>NUCLEOTIDE SEQUENCE [LARGE SCALE GENOMIC DNA]</scope>
    <source>
        <strain evidence="3">ATCC 700358</strain>
    </source>
</reference>
<dbReference type="HOGENOM" id="CLU_2012884_0_0_11"/>
<feature type="transmembrane region" description="Helical" evidence="1">
    <location>
        <begin position="20"/>
        <end position="44"/>
    </location>
</feature>
<name>K0F597_NOCB7</name>